<protein>
    <recommendedName>
        <fullName evidence="1">Reverse transcriptase Ty1/copia-type domain-containing protein</fullName>
    </recommendedName>
</protein>
<comment type="caution">
    <text evidence="2">The sequence shown here is derived from an EMBL/GenBank/DDBJ whole genome shotgun (WGS) entry which is preliminary data.</text>
</comment>
<reference evidence="2" key="1">
    <citation type="submission" date="2020-06" db="EMBL/GenBank/DDBJ databases">
        <authorList>
            <person name="Li T."/>
            <person name="Hu X."/>
            <person name="Zhang T."/>
            <person name="Song X."/>
            <person name="Zhang H."/>
            <person name="Dai N."/>
            <person name="Sheng W."/>
            <person name="Hou X."/>
            <person name="Wei L."/>
        </authorList>
    </citation>
    <scope>NUCLEOTIDE SEQUENCE</scope>
    <source>
        <strain evidence="2">G01</strain>
        <tissue evidence="2">Leaf</tissue>
    </source>
</reference>
<dbReference type="Pfam" id="PF07727">
    <property type="entry name" value="RVT_2"/>
    <property type="match status" value="1"/>
</dbReference>
<feature type="domain" description="Reverse transcriptase Ty1/copia-type" evidence="1">
    <location>
        <begin position="64"/>
        <end position="142"/>
    </location>
</feature>
<dbReference type="InterPro" id="IPR013103">
    <property type="entry name" value="RVT_2"/>
</dbReference>
<organism evidence="2">
    <name type="scientific">Sesamum angustifolium</name>
    <dbReference type="NCBI Taxonomy" id="2727405"/>
    <lineage>
        <taxon>Eukaryota</taxon>
        <taxon>Viridiplantae</taxon>
        <taxon>Streptophyta</taxon>
        <taxon>Embryophyta</taxon>
        <taxon>Tracheophyta</taxon>
        <taxon>Spermatophyta</taxon>
        <taxon>Magnoliopsida</taxon>
        <taxon>eudicotyledons</taxon>
        <taxon>Gunneridae</taxon>
        <taxon>Pentapetalae</taxon>
        <taxon>asterids</taxon>
        <taxon>lamiids</taxon>
        <taxon>Lamiales</taxon>
        <taxon>Pedaliaceae</taxon>
        <taxon>Sesamum</taxon>
    </lineage>
</organism>
<reference evidence="2" key="2">
    <citation type="journal article" date="2024" name="Plant">
        <title>Genomic evolution and insights into agronomic trait innovations of Sesamum species.</title>
        <authorList>
            <person name="Miao H."/>
            <person name="Wang L."/>
            <person name="Qu L."/>
            <person name="Liu H."/>
            <person name="Sun Y."/>
            <person name="Le M."/>
            <person name="Wang Q."/>
            <person name="Wei S."/>
            <person name="Zheng Y."/>
            <person name="Lin W."/>
            <person name="Duan Y."/>
            <person name="Cao H."/>
            <person name="Xiong S."/>
            <person name="Wang X."/>
            <person name="Wei L."/>
            <person name="Li C."/>
            <person name="Ma Q."/>
            <person name="Ju M."/>
            <person name="Zhao R."/>
            <person name="Li G."/>
            <person name="Mu C."/>
            <person name="Tian Q."/>
            <person name="Mei H."/>
            <person name="Zhang T."/>
            <person name="Gao T."/>
            <person name="Zhang H."/>
        </authorList>
    </citation>
    <scope>NUCLEOTIDE SEQUENCE</scope>
    <source>
        <strain evidence="2">G01</strain>
    </source>
</reference>
<dbReference type="AlphaFoldDB" id="A0AAW2K6G5"/>
<dbReference type="EMBL" id="JACGWK010000268">
    <property type="protein sequence ID" value="KAL0302429.1"/>
    <property type="molecule type" value="Genomic_DNA"/>
</dbReference>
<sequence length="181" mass="21189">MSGIDSDKWLEAMKLEMDSMGSNQIWTFIDLPKGVKLVGCKWVYRCKLGIEGELRPSRSVGARFYVDDILLIENDIKMLGNIKASLSTQFFMKDMGEAFYILGMKIYRDRYKRMLGLTQSSYIEKVLKRFKMENSKGGHLPMRYGIKFSKKQSPKIDEVLKRMLDIPYMAKCKFHIREMVR</sequence>
<evidence type="ECO:0000259" key="1">
    <source>
        <dbReference type="Pfam" id="PF07727"/>
    </source>
</evidence>
<proteinExistence type="predicted"/>
<name>A0AAW2K6G5_9LAMI</name>
<gene>
    <name evidence="2" type="ORF">Sangu_3100500</name>
</gene>
<evidence type="ECO:0000313" key="2">
    <source>
        <dbReference type="EMBL" id="KAL0302429.1"/>
    </source>
</evidence>
<accession>A0AAW2K6G5</accession>